<organism evidence="1 2">
    <name type="scientific">Paenibacillus sabuli</name>
    <dbReference type="NCBI Taxonomy" id="2772509"/>
    <lineage>
        <taxon>Bacteria</taxon>
        <taxon>Bacillati</taxon>
        <taxon>Bacillota</taxon>
        <taxon>Bacilli</taxon>
        <taxon>Bacillales</taxon>
        <taxon>Paenibacillaceae</taxon>
        <taxon>Paenibacillus</taxon>
    </lineage>
</organism>
<reference evidence="1" key="1">
    <citation type="submission" date="2020-09" db="EMBL/GenBank/DDBJ databases">
        <title>A novel bacterium of genus Paenibacillus, isolated from South China Sea.</title>
        <authorList>
            <person name="Huang H."/>
            <person name="Mo K."/>
            <person name="Hu Y."/>
        </authorList>
    </citation>
    <scope>NUCLEOTIDE SEQUENCE</scope>
    <source>
        <strain evidence="1">IB182496</strain>
    </source>
</reference>
<dbReference type="RefSeq" id="WP_190919715.1">
    <property type="nucleotide sequence ID" value="NZ_JACXIZ010000028.1"/>
</dbReference>
<protein>
    <submittedName>
        <fullName evidence="1">Phytanoyl-CoA dioxygenase family protein</fullName>
    </submittedName>
</protein>
<dbReference type="Proteomes" id="UP000621560">
    <property type="component" value="Unassembled WGS sequence"/>
</dbReference>
<dbReference type="PANTHER" id="PTHR20883:SF48">
    <property type="entry name" value="ECTOINE DIOXYGENASE"/>
    <property type="match status" value="1"/>
</dbReference>
<dbReference type="GO" id="GO:0005506">
    <property type="term" value="F:iron ion binding"/>
    <property type="evidence" value="ECO:0007669"/>
    <property type="project" value="UniProtKB-ARBA"/>
</dbReference>
<dbReference type="Pfam" id="PF05721">
    <property type="entry name" value="PhyH"/>
    <property type="match status" value="1"/>
</dbReference>
<accession>A0A927BWG6</accession>
<proteinExistence type="predicted"/>
<dbReference type="SUPFAM" id="SSF51197">
    <property type="entry name" value="Clavaminate synthase-like"/>
    <property type="match status" value="1"/>
</dbReference>
<evidence type="ECO:0000313" key="1">
    <source>
        <dbReference type="EMBL" id="MBD2846910.1"/>
    </source>
</evidence>
<comment type="caution">
    <text evidence="1">The sequence shown here is derived from an EMBL/GenBank/DDBJ whole genome shotgun (WGS) entry which is preliminary data.</text>
</comment>
<dbReference type="GO" id="GO:0016706">
    <property type="term" value="F:2-oxoglutarate-dependent dioxygenase activity"/>
    <property type="evidence" value="ECO:0007669"/>
    <property type="project" value="UniProtKB-ARBA"/>
</dbReference>
<keyword evidence="1" id="KW-0223">Dioxygenase</keyword>
<dbReference type="EMBL" id="JACXIZ010000028">
    <property type="protein sequence ID" value="MBD2846910.1"/>
    <property type="molecule type" value="Genomic_DNA"/>
</dbReference>
<dbReference type="Gene3D" id="2.60.120.620">
    <property type="entry name" value="q2cbj1_9rhob like domain"/>
    <property type="match status" value="1"/>
</dbReference>
<keyword evidence="2" id="KW-1185">Reference proteome</keyword>
<evidence type="ECO:0000313" key="2">
    <source>
        <dbReference type="Proteomes" id="UP000621560"/>
    </source>
</evidence>
<name>A0A927BWG6_9BACL</name>
<dbReference type="PANTHER" id="PTHR20883">
    <property type="entry name" value="PHYTANOYL-COA DIOXYGENASE DOMAIN CONTAINING 1"/>
    <property type="match status" value="1"/>
</dbReference>
<sequence>MAQNETQRKNETEWTPEEISQRLYRYDKIADRLDGWAAWGEKALAQYRSAGYVAVEGAYSQRQIDDALAALHTLVFEDAKGARIQLTKPSSELKSYEERERAVRKVSDYVECDDRLRAIAYDPQLLARVEAILGDEAVLVQDMALLKPPNGGGEKPWHQDMAYGPLAFQKAVVGVWIALDEAGLDNGCMHIIPGSHADGAVPHYAIRDLQLCDAHVPVEQDVAVPLQPGGLLFFHGLLKHGTPFNLSAKRRRALQFHYAPRSAAKLSPKEYKRFFTNEMTGAEC</sequence>
<dbReference type="InterPro" id="IPR008775">
    <property type="entry name" value="Phytyl_CoA_dOase-like"/>
</dbReference>
<dbReference type="AlphaFoldDB" id="A0A927BWG6"/>
<keyword evidence="1" id="KW-0560">Oxidoreductase</keyword>
<gene>
    <name evidence="1" type="ORF">IDH44_17065</name>
</gene>